<dbReference type="InterPro" id="IPR051716">
    <property type="entry name" value="Plant_RL_S/T_kinase"/>
</dbReference>
<reference evidence="23" key="2">
    <citation type="submission" date="2023-04" db="EMBL/GenBank/DDBJ databases">
        <authorList>
            <person name="Bruccoleri R.E."/>
            <person name="Oakeley E.J."/>
            <person name="Faust A.-M."/>
            <person name="Dessus-Babus S."/>
            <person name="Altorfer M."/>
            <person name="Burckhardt D."/>
            <person name="Oertli M."/>
            <person name="Naumann U."/>
            <person name="Petersen F."/>
            <person name="Wong J."/>
        </authorList>
    </citation>
    <scope>NUCLEOTIDE SEQUENCE</scope>
    <source>
        <strain evidence="23">GSM-AAB239-AS_SAM_17_03QT</strain>
        <tissue evidence="23">Leaf</tissue>
    </source>
</reference>
<reference evidence="23" key="1">
    <citation type="journal article" date="2023" name="GigaByte">
        <title>Genome assembly of the bearded iris, Iris pallida Lam.</title>
        <authorList>
            <person name="Bruccoleri R.E."/>
            <person name="Oakeley E.J."/>
            <person name="Faust A.M.E."/>
            <person name="Altorfer M."/>
            <person name="Dessus-Babus S."/>
            <person name="Burckhardt D."/>
            <person name="Oertli M."/>
            <person name="Naumann U."/>
            <person name="Petersen F."/>
            <person name="Wong J."/>
        </authorList>
    </citation>
    <scope>NUCLEOTIDE SEQUENCE</scope>
    <source>
        <strain evidence="23">GSM-AAB239-AS_SAM_17_03QT</strain>
    </source>
</reference>
<dbReference type="EC" id="2.7.11.1" evidence="3"/>
<evidence type="ECO:0000256" key="11">
    <source>
        <dbReference type="ARBA" id="ARBA00022777"/>
    </source>
</evidence>
<evidence type="ECO:0000256" key="1">
    <source>
        <dbReference type="ARBA" id="ARBA00004251"/>
    </source>
</evidence>
<comment type="subcellular location">
    <subcellularLocation>
        <location evidence="1">Cell membrane</location>
        <topology evidence="1">Single-pass type I membrane protein</topology>
    </subcellularLocation>
</comment>
<comment type="catalytic activity">
    <reaction evidence="18">
        <text>L-seryl-[protein] + ATP = O-phospho-L-seryl-[protein] + ADP + H(+)</text>
        <dbReference type="Rhea" id="RHEA:17989"/>
        <dbReference type="Rhea" id="RHEA-COMP:9863"/>
        <dbReference type="Rhea" id="RHEA-COMP:11604"/>
        <dbReference type="ChEBI" id="CHEBI:15378"/>
        <dbReference type="ChEBI" id="CHEBI:29999"/>
        <dbReference type="ChEBI" id="CHEBI:30616"/>
        <dbReference type="ChEBI" id="CHEBI:83421"/>
        <dbReference type="ChEBI" id="CHEBI:456216"/>
        <dbReference type="EC" id="2.7.11.1"/>
    </reaction>
    <physiologicalReaction direction="left-to-right" evidence="18">
        <dbReference type="Rhea" id="RHEA:17990"/>
    </physiologicalReaction>
</comment>
<dbReference type="Pfam" id="PF00560">
    <property type="entry name" value="LRR_1"/>
    <property type="match status" value="7"/>
</dbReference>
<dbReference type="Proteomes" id="UP001140949">
    <property type="component" value="Unassembled WGS sequence"/>
</dbReference>
<comment type="catalytic activity">
    <reaction evidence="17">
        <text>L-threonyl-[protein] + ATP = O-phospho-L-threonyl-[protein] + ADP + H(+)</text>
        <dbReference type="Rhea" id="RHEA:46608"/>
        <dbReference type="Rhea" id="RHEA-COMP:11060"/>
        <dbReference type="Rhea" id="RHEA-COMP:11605"/>
        <dbReference type="ChEBI" id="CHEBI:15378"/>
        <dbReference type="ChEBI" id="CHEBI:30013"/>
        <dbReference type="ChEBI" id="CHEBI:30616"/>
        <dbReference type="ChEBI" id="CHEBI:61977"/>
        <dbReference type="ChEBI" id="CHEBI:456216"/>
        <dbReference type="EC" id="2.7.11.1"/>
    </reaction>
    <physiologicalReaction direction="left-to-right" evidence="17">
        <dbReference type="Rhea" id="RHEA:46609"/>
    </physiologicalReaction>
</comment>
<dbReference type="InterPro" id="IPR011009">
    <property type="entry name" value="Kinase-like_dom_sf"/>
</dbReference>
<dbReference type="EMBL" id="JANAVB010035619">
    <property type="protein sequence ID" value="KAJ6805072.1"/>
    <property type="molecule type" value="Genomic_DNA"/>
</dbReference>
<dbReference type="InterPro" id="IPR001611">
    <property type="entry name" value="Leu-rich_rpt"/>
</dbReference>
<evidence type="ECO:0000256" key="12">
    <source>
        <dbReference type="ARBA" id="ARBA00022840"/>
    </source>
</evidence>
<dbReference type="Gene3D" id="1.10.510.10">
    <property type="entry name" value="Transferase(Phosphotransferase) domain 1"/>
    <property type="match status" value="1"/>
</dbReference>
<proteinExistence type="inferred from homology"/>
<evidence type="ECO:0000256" key="10">
    <source>
        <dbReference type="ARBA" id="ARBA00022741"/>
    </source>
</evidence>
<keyword evidence="9" id="KW-0677">Repeat</keyword>
<comment type="similarity">
    <text evidence="2">Belongs to the protein kinase superfamily. Ser/Thr protein kinase family.</text>
</comment>
<dbReference type="InterPro" id="IPR032675">
    <property type="entry name" value="LRR_dom_sf"/>
</dbReference>
<keyword evidence="11 23" id="KW-0418">Kinase</keyword>
<keyword evidence="12 19" id="KW-0067">ATP-binding</keyword>
<keyword evidence="4" id="KW-0723">Serine/threonine-protein kinase</keyword>
<evidence type="ECO:0000256" key="4">
    <source>
        <dbReference type="ARBA" id="ARBA00022527"/>
    </source>
</evidence>
<dbReference type="SUPFAM" id="SSF56112">
    <property type="entry name" value="Protein kinase-like (PK-like)"/>
    <property type="match status" value="1"/>
</dbReference>
<keyword evidence="13 21" id="KW-1133">Transmembrane helix</keyword>
<evidence type="ECO:0000256" key="5">
    <source>
        <dbReference type="ARBA" id="ARBA00022614"/>
    </source>
</evidence>
<sequence length="1023" mass="112426">MNERKRVYLERERERNNSSPPYSDILDAPADDSDCYSVAMAPLLLLLLLLVGTLLSSVHAGSDDGATLLEIKKSFSNVGNVLYDWTDDPSLDYCSWRGVTCDNVTFNVVALNLSALNLDGEISPAIGDLKGLISIDLKLNLLTGQIPDEIGECSQLKNLDLSFNNIYGDIPFSISKLKQLENLILKGNQLNGPIPSTLSQNPNLKILDLAQNKLSGVIPRLLYWNEVLQYLGLRENNLEGSLSPDMCQLTGLWYFDVKNNSLTGGIPQNIGNCTSFQVLDLSYNKLSGEIPFNIGFLQVATLSLQGNKFTGHIPPVIGLMQALAVLDLSSNSLTGPIPPILGNLTYTEKLYLHGNKLIGPIPPELGNMTRLHYLELNDNQLTGQIPPELGKLTDLFDLNVANNNLEGPIPENLSSCVNLNSLNAHGNRLNGTIPRSFENLESMTCLNLSSNNLKGPIPIDLSKIANLDTLDISRNKITGPIPSSIGDLEHLLKINVSNNQLFGYIPPEFGNLRSIMQIDLSRNHLSGSIPQELGLLQNLMLLKVENNNLSGDITALTNCYSLLVLNLSYNNFDGDIPTINNFSRFSFDSFVGNPGLCGHGLTSQCQSSHPSERARISKAVILGIAVGALVILLMILVAVCRPHKPPQLPNGYLSKPVNYISPKLVILHMNLALHVYDDIMRMTENLSEKYIIGYGASSAVYKCVLKNCRPVAIKKLYSHPQSLKEFETELETVGSIKHRNLVGLQGYSLSPSANLLFYDYMENGSLWDLLHGLPKKKMLEWDARLRIALGAAQGLSYLHHDCSPRIIHRDVKSSNILLDKDFEAHLTDFGIAKSLCVSKTHTSTYVMGTIGYIDPEYARTSRLNEKSDVYSFGVVLLELLTGRKAVDNESNLHQLILSKTTTDEVMDTVDPDVSSTCKDLGQVKKVFQLALLCTKKQPTDRPAMHEVARVLTFLVCENASLDLPASPTKQRESGLTLPSSPSYVDKYANLKTPHALTCTASLSTSDAELFLKFGEVISQNSLG</sequence>
<keyword evidence="24" id="KW-1185">Reference proteome</keyword>
<evidence type="ECO:0000256" key="13">
    <source>
        <dbReference type="ARBA" id="ARBA00022989"/>
    </source>
</evidence>
<dbReference type="FunFam" id="3.80.10.10:FF:000219">
    <property type="entry name" value="LRR receptor-like serine/threonine-protein kinase ERL1"/>
    <property type="match status" value="1"/>
</dbReference>
<dbReference type="AlphaFoldDB" id="A0AAX6ELP5"/>
<dbReference type="PROSITE" id="PS50011">
    <property type="entry name" value="PROTEIN_KINASE_DOM"/>
    <property type="match status" value="1"/>
</dbReference>
<evidence type="ECO:0000256" key="14">
    <source>
        <dbReference type="ARBA" id="ARBA00023136"/>
    </source>
</evidence>
<evidence type="ECO:0000256" key="21">
    <source>
        <dbReference type="SAM" id="Phobius"/>
    </source>
</evidence>
<keyword evidence="7 21" id="KW-0812">Transmembrane</keyword>
<evidence type="ECO:0000256" key="20">
    <source>
        <dbReference type="SAM" id="MobiDB-lite"/>
    </source>
</evidence>
<keyword evidence="6" id="KW-0808">Transferase</keyword>
<evidence type="ECO:0000256" key="6">
    <source>
        <dbReference type="ARBA" id="ARBA00022679"/>
    </source>
</evidence>
<dbReference type="FunFam" id="3.80.10.10:FF:000107">
    <property type="entry name" value="LRR receptor-like serine/threonine-protein kinase ERL1"/>
    <property type="match status" value="1"/>
</dbReference>
<feature type="region of interest" description="Disordered" evidence="20">
    <location>
        <begin position="1"/>
        <end position="24"/>
    </location>
</feature>
<dbReference type="InterPro" id="IPR000719">
    <property type="entry name" value="Prot_kinase_dom"/>
</dbReference>
<evidence type="ECO:0000256" key="9">
    <source>
        <dbReference type="ARBA" id="ARBA00022737"/>
    </source>
</evidence>
<keyword evidence="8" id="KW-0732">Signal</keyword>
<dbReference type="PROSITE" id="PS00107">
    <property type="entry name" value="PROTEIN_KINASE_ATP"/>
    <property type="match status" value="1"/>
</dbReference>
<dbReference type="PANTHER" id="PTHR48053:SF120">
    <property type="entry name" value="PROTEIN KINASE DOMAIN-CONTAINING PROTEIN"/>
    <property type="match status" value="1"/>
</dbReference>
<dbReference type="FunFam" id="1.10.510.10:FF:000290">
    <property type="entry name" value="LRR receptor-like serine/threonine-protein kinase ERECTA"/>
    <property type="match status" value="1"/>
</dbReference>
<dbReference type="InterPro" id="IPR008271">
    <property type="entry name" value="Ser/Thr_kinase_AS"/>
</dbReference>
<keyword evidence="14 21" id="KW-0472">Membrane</keyword>
<feature type="binding site" evidence="19">
    <location>
        <position position="715"/>
    </location>
    <ligand>
        <name>ATP</name>
        <dbReference type="ChEBI" id="CHEBI:30616"/>
    </ligand>
</feature>
<keyword evidence="15 23" id="KW-0675">Receptor</keyword>
<keyword evidence="5" id="KW-0433">Leucine-rich repeat</keyword>
<dbReference type="InterPro" id="IPR013210">
    <property type="entry name" value="LRR_N_plant-typ"/>
</dbReference>
<dbReference type="GO" id="GO:0005886">
    <property type="term" value="C:plasma membrane"/>
    <property type="evidence" value="ECO:0007669"/>
    <property type="project" value="UniProtKB-SubCell"/>
</dbReference>
<protein>
    <recommendedName>
        <fullName evidence="3">non-specific serine/threonine protein kinase</fullName>
        <ecNumber evidence="3">2.7.11.1</ecNumber>
    </recommendedName>
</protein>
<keyword evidence="10 19" id="KW-0547">Nucleotide-binding</keyword>
<dbReference type="Pfam" id="PF08263">
    <property type="entry name" value="LRRNT_2"/>
    <property type="match status" value="1"/>
</dbReference>
<evidence type="ECO:0000259" key="22">
    <source>
        <dbReference type="PROSITE" id="PS50011"/>
    </source>
</evidence>
<feature type="domain" description="Protein kinase" evidence="22">
    <location>
        <begin position="686"/>
        <end position="954"/>
    </location>
</feature>
<feature type="transmembrane region" description="Helical" evidence="21">
    <location>
        <begin position="619"/>
        <end position="639"/>
    </location>
</feature>
<evidence type="ECO:0000256" key="3">
    <source>
        <dbReference type="ARBA" id="ARBA00012513"/>
    </source>
</evidence>
<accession>A0AAX6ELP5</accession>
<dbReference type="Pfam" id="PF00069">
    <property type="entry name" value="Pkinase"/>
    <property type="match status" value="1"/>
</dbReference>
<feature type="transmembrane region" description="Helical" evidence="21">
    <location>
        <begin position="36"/>
        <end position="55"/>
    </location>
</feature>
<keyword evidence="16" id="KW-0325">Glycoprotein</keyword>
<evidence type="ECO:0000256" key="18">
    <source>
        <dbReference type="ARBA" id="ARBA00048977"/>
    </source>
</evidence>
<feature type="compositionally biased region" description="Basic and acidic residues" evidence="20">
    <location>
        <begin position="1"/>
        <end position="16"/>
    </location>
</feature>
<dbReference type="GO" id="GO:0004674">
    <property type="term" value="F:protein serine/threonine kinase activity"/>
    <property type="evidence" value="ECO:0007669"/>
    <property type="project" value="UniProtKB-KW"/>
</dbReference>
<evidence type="ECO:0000256" key="17">
    <source>
        <dbReference type="ARBA" id="ARBA00048659"/>
    </source>
</evidence>
<dbReference type="FunFam" id="3.30.200.20:FF:000288">
    <property type="entry name" value="LRR receptor-like serine/threonine-protein kinase ERECTA"/>
    <property type="match status" value="1"/>
</dbReference>
<organism evidence="23 24">
    <name type="scientific">Iris pallida</name>
    <name type="common">Sweet iris</name>
    <dbReference type="NCBI Taxonomy" id="29817"/>
    <lineage>
        <taxon>Eukaryota</taxon>
        <taxon>Viridiplantae</taxon>
        <taxon>Streptophyta</taxon>
        <taxon>Embryophyta</taxon>
        <taxon>Tracheophyta</taxon>
        <taxon>Spermatophyta</taxon>
        <taxon>Magnoliopsida</taxon>
        <taxon>Liliopsida</taxon>
        <taxon>Asparagales</taxon>
        <taxon>Iridaceae</taxon>
        <taxon>Iridoideae</taxon>
        <taxon>Irideae</taxon>
        <taxon>Iris</taxon>
    </lineage>
</organism>
<name>A0AAX6ELP5_IRIPA</name>
<dbReference type="FunFam" id="3.80.10.10:FF:000077">
    <property type="entry name" value="LRR receptor-like serine/threonine-protein kinase ERL1"/>
    <property type="match status" value="1"/>
</dbReference>
<dbReference type="Pfam" id="PF13855">
    <property type="entry name" value="LRR_8"/>
    <property type="match status" value="2"/>
</dbReference>
<dbReference type="SUPFAM" id="SSF52058">
    <property type="entry name" value="L domain-like"/>
    <property type="match status" value="2"/>
</dbReference>
<gene>
    <name evidence="23" type="ORF">M6B38_182030</name>
</gene>
<evidence type="ECO:0000313" key="24">
    <source>
        <dbReference type="Proteomes" id="UP001140949"/>
    </source>
</evidence>
<dbReference type="SMART" id="SM00220">
    <property type="entry name" value="S_TKc"/>
    <property type="match status" value="1"/>
</dbReference>
<evidence type="ECO:0000256" key="19">
    <source>
        <dbReference type="PROSITE-ProRule" id="PRU10141"/>
    </source>
</evidence>
<dbReference type="InterPro" id="IPR017441">
    <property type="entry name" value="Protein_kinase_ATP_BS"/>
</dbReference>
<dbReference type="PROSITE" id="PS00108">
    <property type="entry name" value="PROTEIN_KINASE_ST"/>
    <property type="match status" value="1"/>
</dbReference>
<dbReference type="PANTHER" id="PTHR48053">
    <property type="entry name" value="LEUCINE RICH REPEAT FAMILY PROTEIN, EXPRESSED"/>
    <property type="match status" value="1"/>
</dbReference>
<comment type="caution">
    <text evidence="23">The sequence shown here is derived from an EMBL/GenBank/DDBJ whole genome shotgun (WGS) entry which is preliminary data.</text>
</comment>
<evidence type="ECO:0000256" key="15">
    <source>
        <dbReference type="ARBA" id="ARBA00023170"/>
    </source>
</evidence>
<dbReference type="Gene3D" id="3.80.10.10">
    <property type="entry name" value="Ribonuclease Inhibitor"/>
    <property type="match status" value="5"/>
</dbReference>
<evidence type="ECO:0000256" key="7">
    <source>
        <dbReference type="ARBA" id="ARBA00022692"/>
    </source>
</evidence>
<evidence type="ECO:0000256" key="2">
    <source>
        <dbReference type="ARBA" id="ARBA00008684"/>
    </source>
</evidence>
<evidence type="ECO:0000256" key="8">
    <source>
        <dbReference type="ARBA" id="ARBA00022729"/>
    </source>
</evidence>
<dbReference type="Gene3D" id="3.30.200.20">
    <property type="entry name" value="Phosphorylase Kinase, domain 1"/>
    <property type="match status" value="1"/>
</dbReference>
<dbReference type="GO" id="GO:0005524">
    <property type="term" value="F:ATP binding"/>
    <property type="evidence" value="ECO:0007669"/>
    <property type="project" value="UniProtKB-UniRule"/>
</dbReference>
<evidence type="ECO:0000256" key="16">
    <source>
        <dbReference type="ARBA" id="ARBA00023180"/>
    </source>
</evidence>
<evidence type="ECO:0000313" key="23">
    <source>
        <dbReference type="EMBL" id="KAJ6805072.1"/>
    </source>
</evidence>